<evidence type="ECO:0000256" key="6">
    <source>
        <dbReference type="ARBA" id="ARBA00039970"/>
    </source>
</evidence>
<dbReference type="PANTHER" id="PTHR30473">
    <property type="entry name" value="PROTEIN PHOH"/>
    <property type="match status" value="1"/>
</dbReference>
<evidence type="ECO:0000313" key="9">
    <source>
        <dbReference type="EMBL" id="RZS54651.1"/>
    </source>
</evidence>
<dbReference type="Proteomes" id="UP000293433">
    <property type="component" value="Unassembled WGS sequence"/>
</dbReference>
<name>A0A4Q7LKH2_9BURK</name>
<evidence type="ECO:0000256" key="1">
    <source>
        <dbReference type="ARBA" id="ARBA00004496"/>
    </source>
</evidence>
<evidence type="ECO:0000313" key="10">
    <source>
        <dbReference type="Proteomes" id="UP000293433"/>
    </source>
</evidence>
<feature type="domain" description="PhoH-like protein" evidence="8">
    <location>
        <begin position="160"/>
        <end position="361"/>
    </location>
</feature>
<sequence>MSARQSGFRAQPERCTLALILRHAFIPPDNRRLAHVCGSLDQNLRTIEAALDVVIQRRNESFRVDGPKRGAERAVALLQQLYDQASAPIEPARLQLELIQVMQAPASTNGSNGPNSPNGTAPLAPSTAMPERLDGLDAIGAIERPADEIVLRTRRSDLVGRTVNQVDYLRNILGHDITFGIGPAGTGKTFLAVACAVDALERNQVQRIVLTRPAVEAGERLGFLPGDLAQKVDPYLRPLYDALYDLMGLERVGKAFEKGLIEIAPLAFMRGRTLNHAFVILDEAQNTTPEQMKMFLTRIGFGSRAVVTGDISQIDLPKGSKSGLVDAAQVLRRVRGIAHTRFTSADVVRHPLVARIVEAYDAVPDSARRLAEAEAEAALDAAARPTRPGARDGR</sequence>
<dbReference type="InterPro" id="IPR051451">
    <property type="entry name" value="PhoH2-like"/>
</dbReference>
<dbReference type="InterPro" id="IPR027417">
    <property type="entry name" value="P-loop_NTPase"/>
</dbReference>
<dbReference type="SUPFAM" id="SSF52540">
    <property type="entry name" value="P-loop containing nucleoside triphosphate hydrolases"/>
    <property type="match status" value="1"/>
</dbReference>
<comment type="subcellular location">
    <subcellularLocation>
        <location evidence="1">Cytoplasm</location>
    </subcellularLocation>
</comment>
<dbReference type="FunFam" id="3.40.50.300:FF:000013">
    <property type="entry name" value="PhoH family ATPase"/>
    <property type="match status" value="1"/>
</dbReference>
<dbReference type="Pfam" id="PF02562">
    <property type="entry name" value="PhoH"/>
    <property type="match status" value="1"/>
</dbReference>
<feature type="compositionally biased region" description="Low complexity" evidence="7">
    <location>
        <begin position="105"/>
        <end position="122"/>
    </location>
</feature>
<keyword evidence="10" id="KW-1185">Reference proteome</keyword>
<comment type="similarity">
    <text evidence="2">Belongs to the PhoH family.</text>
</comment>
<evidence type="ECO:0000256" key="4">
    <source>
        <dbReference type="ARBA" id="ARBA00022741"/>
    </source>
</evidence>
<keyword evidence="3" id="KW-0963">Cytoplasm</keyword>
<evidence type="ECO:0000256" key="2">
    <source>
        <dbReference type="ARBA" id="ARBA00010393"/>
    </source>
</evidence>
<organism evidence="9 10">
    <name type="scientific">Sphaerotilus mobilis</name>
    <dbReference type="NCBI Taxonomy" id="47994"/>
    <lineage>
        <taxon>Bacteria</taxon>
        <taxon>Pseudomonadati</taxon>
        <taxon>Pseudomonadota</taxon>
        <taxon>Betaproteobacteria</taxon>
        <taxon>Burkholderiales</taxon>
        <taxon>Sphaerotilaceae</taxon>
        <taxon>Sphaerotilus</taxon>
    </lineage>
</organism>
<evidence type="ECO:0000259" key="8">
    <source>
        <dbReference type="Pfam" id="PF02562"/>
    </source>
</evidence>
<gene>
    <name evidence="9" type="ORF">EV685_2133</name>
</gene>
<dbReference type="AlphaFoldDB" id="A0A4Q7LKH2"/>
<comment type="caution">
    <text evidence="9">The sequence shown here is derived from an EMBL/GenBank/DDBJ whole genome shotgun (WGS) entry which is preliminary data.</text>
</comment>
<keyword evidence="5" id="KW-0067">ATP-binding</keyword>
<accession>A0A4Q7LKH2</accession>
<evidence type="ECO:0000256" key="7">
    <source>
        <dbReference type="SAM" id="MobiDB-lite"/>
    </source>
</evidence>
<keyword evidence="4" id="KW-0547">Nucleotide-binding</keyword>
<reference evidence="9 10" key="1">
    <citation type="submission" date="2019-02" db="EMBL/GenBank/DDBJ databases">
        <title>Genomic Encyclopedia of Type Strains, Phase IV (KMG-IV): sequencing the most valuable type-strain genomes for metagenomic binning, comparative biology and taxonomic classification.</title>
        <authorList>
            <person name="Goeker M."/>
        </authorList>
    </citation>
    <scope>NUCLEOTIDE SEQUENCE [LARGE SCALE GENOMIC DNA]</scope>
    <source>
        <strain evidence="9 10">DSM 10617</strain>
    </source>
</reference>
<evidence type="ECO:0000256" key="5">
    <source>
        <dbReference type="ARBA" id="ARBA00022840"/>
    </source>
</evidence>
<proteinExistence type="inferred from homology"/>
<dbReference type="InterPro" id="IPR003714">
    <property type="entry name" value="PhoH"/>
</dbReference>
<dbReference type="EMBL" id="SGWV01000009">
    <property type="protein sequence ID" value="RZS54651.1"/>
    <property type="molecule type" value="Genomic_DNA"/>
</dbReference>
<evidence type="ECO:0000256" key="3">
    <source>
        <dbReference type="ARBA" id="ARBA00022490"/>
    </source>
</evidence>
<feature type="region of interest" description="Disordered" evidence="7">
    <location>
        <begin position="105"/>
        <end position="128"/>
    </location>
</feature>
<protein>
    <recommendedName>
        <fullName evidence="6">PhoH-like protein</fullName>
    </recommendedName>
</protein>
<dbReference type="PANTHER" id="PTHR30473:SF1">
    <property type="entry name" value="PHOH-LIKE PROTEIN"/>
    <property type="match status" value="1"/>
</dbReference>
<dbReference type="GO" id="GO:0005524">
    <property type="term" value="F:ATP binding"/>
    <property type="evidence" value="ECO:0007669"/>
    <property type="project" value="UniProtKB-KW"/>
</dbReference>
<dbReference type="GO" id="GO:0005829">
    <property type="term" value="C:cytosol"/>
    <property type="evidence" value="ECO:0007669"/>
    <property type="project" value="TreeGrafter"/>
</dbReference>
<dbReference type="Gene3D" id="3.40.50.300">
    <property type="entry name" value="P-loop containing nucleotide triphosphate hydrolases"/>
    <property type="match status" value="1"/>
</dbReference>